<dbReference type="InterPro" id="IPR012677">
    <property type="entry name" value="Nucleotide-bd_a/b_plait_sf"/>
</dbReference>
<sequence>MRREFGKFGEIKNLFDLVDKRGMVFLTYYDIRAAEKAKQEMQGSDLAGRKIDVHFSLPKEEEENQKCDRDKNQGTLFITLRDGKDPLDNDELMKYFSQFGDVKIIREYKGLANALNPNPNAASQRFVEFYDSRACVDAYDATMGLEWHGGTFDVKFAWDQSLKDRHEAFNAKRERPPVEHHNRPPQRFQERHDGPRYDREPPWERDRDDHRGRQHYEDYRGGYDEEDYYTPRGRDQGYEQDNRFGGGYDQGPLHRPPFHPSPGPQASYPQPFSPPQQHLPSFSTPMQQQPYLPTLSTAVSAALAPAVPAVPAALANLSQMTEQQRLEQAQKAQQFLNLFAQQTQQQQVGLAQAPVPTTPTMPPPVLSIPAPAPVVATQTPATTAANQQATALQLLALLGQVQQQQQLQQSQEQIQPASAAAVPLAQFNQLTQLLQQQRSAGGMAGSPSSQAYVPHGYGGQ</sequence>
<feature type="compositionally biased region" description="Polar residues" evidence="3">
    <location>
        <begin position="267"/>
        <end position="288"/>
    </location>
</feature>
<feature type="compositionally biased region" description="Basic and acidic residues" evidence="3">
    <location>
        <begin position="169"/>
        <end position="223"/>
    </location>
</feature>
<gene>
    <name evidence="5" type="ORF">BC936DRAFT_145549</name>
</gene>
<feature type="region of interest" description="Disordered" evidence="3">
    <location>
        <begin position="169"/>
        <end position="288"/>
    </location>
</feature>
<dbReference type="GO" id="GO:0003723">
    <property type="term" value="F:RNA binding"/>
    <property type="evidence" value="ECO:0007669"/>
    <property type="project" value="UniProtKB-UniRule"/>
</dbReference>
<comment type="caution">
    <text evidence="5">The sequence shown here is derived from an EMBL/GenBank/DDBJ whole genome shotgun (WGS) entry which is preliminary data.</text>
</comment>
<organism evidence="5 6">
    <name type="scientific">Jimgerdemannia flammicorona</name>
    <dbReference type="NCBI Taxonomy" id="994334"/>
    <lineage>
        <taxon>Eukaryota</taxon>
        <taxon>Fungi</taxon>
        <taxon>Fungi incertae sedis</taxon>
        <taxon>Mucoromycota</taxon>
        <taxon>Mucoromycotina</taxon>
        <taxon>Endogonomycetes</taxon>
        <taxon>Endogonales</taxon>
        <taxon>Endogonaceae</taxon>
        <taxon>Jimgerdemannia</taxon>
    </lineage>
</organism>
<evidence type="ECO:0000313" key="5">
    <source>
        <dbReference type="EMBL" id="RUP47597.1"/>
    </source>
</evidence>
<keyword evidence="6" id="KW-1185">Reference proteome</keyword>
<feature type="region of interest" description="Disordered" evidence="3">
    <location>
        <begin position="438"/>
        <end position="460"/>
    </location>
</feature>
<evidence type="ECO:0000256" key="3">
    <source>
        <dbReference type="SAM" id="MobiDB-lite"/>
    </source>
</evidence>
<feature type="compositionally biased region" description="Pro residues" evidence="3">
    <location>
        <begin position="254"/>
        <end position="263"/>
    </location>
</feature>
<dbReference type="AlphaFoldDB" id="A0A433D9Q4"/>
<dbReference type="InterPro" id="IPR035979">
    <property type="entry name" value="RBD_domain_sf"/>
</dbReference>
<dbReference type="PANTHER" id="PTHR23189">
    <property type="entry name" value="RNA RECOGNITION MOTIF-CONTAINING"/>
    <property type="match status" value="1"/>
</dbReference>
<accession>A0A433D9Q4</accession>
<dbReference type="Pfam" id="PF00076">
    <property type="entry name" value="RRM_1"/>
    <property type="match status" value="1"/>
</dbReference>
<feature type="compositionally biased region" description="Basic and acidic residues" evidence="3">
    <location>
        <begin position="232"/>
        <end position="242"/>
    </location>
</feature>
<evidence type="ECO:0000313" key="6">
    <source>
        <dbReference type="Proteomes" id="UP000268093"/>
    </source>
</evidence>
<proteinExistence type="predicted"/>
<protein>
    <recommendedName>
        <fullName evidence="4">RRM domain-containing protein</fullName>
    </recommendedName>
</protein>
<dbReference type="CDD" id="cd12276">
    <property type="entry name" value="RRM2_MEI2_EAR1_like"/>
    <property type="match status" value="1"/>
</dbReference>
<feature type="domain" description="RRM" evidence="4">
    <location>
        <begin position="1"/>
        <end position="58"/>
    </location>
</feature>
<dbReference type="OrthoDB" id="439808at2759"/>
<dbReference type="PROSITE" id="PS50102">
    <property type="entry name" value="RRM"/>
    <property type="match status" value="1"/>
</dbReference>
<reference evidence="5 6" key="1">
    <citation type="journal article" date="2018" name="New Phytol.">
        <title>Phylogenomics of Endogonaceae and evolution of mycorrhizas within Mucoromycota.</title>
        <authorList>
            <person name="Chang Y."/>
            <person name="Desiro A."/>
            <person name="Na H."/>
            <person name="Sandor L."/>
            <person name="Lipzen A."/>
            <person name="Clum A."/>
            <person name="Barry K."/>
            <person name="Grigoriev I.V."/>
            <person name="Martin F.M."/>
            <person name="Stajich J.E."/>
            <person name="Smith M.E."/>
            <person name="Bonito G."/>
            <person name="Spatafora J.W."/>
        </authorList>
    </citation>
    <scope>NUCLEOTIDE SEQUENCE [LARGE SCALE GENOMIC DNA]</scope>
    <source>
        <strain evidence="5 6">GMNB39</strain>
    </source>
</reference>
<dbReference type="Proteomes" id="UP000268093">
    <property type="component" value="Unassembled WGS sequence"/>
</dbReference>
<dbReference type="EMBL" id="RBNI01004340">
    <property type="protein sequence ID" value="RUP47597.1"/>
    <property type="molecule type" value="Genomic_DNA"/>
</dbReference>
<evidence type="ECO:0000259" key="4">
    <source>
        <dbReference type="PROSITE" id="PS50102"/>
    </source>
</evidence>
<dbReference type="SUPFAM" id="SSF54928">
    <property type="entry name" value="RNA-binding domain, RBD"/>
    <property type="match status" value="1"/>
</dbReference>
<evidence type="ECO:0000256" key="1">
    <source>
        <dbReference type="ARBA" id="ARBA00022884"/>
    </source>
</evidence>
<evidence type="ECO:0000256" key="2">
    <source>
        <dbReference type="PROSITE-ProRule" id="PRU00176"/>
    </source>
</evidence>
<dbReference type="InterPro" id="IPR000504">
    <property type="entry name" value="RRM_dom"/>
</dbReference>
<name>A0A433D9Q4_9FUNG</name>
<dbReference type="Gene3D" id="3.30.70.330">
    <property type="match status" value="2"/>
</dbReference>
<keyword evidence="1 2" id="KW-0694">RNA-binding</keyword>